<dbReference type="AlphaFoldDB" id="R1CRN4"/>
<keyword evidence="3" id="KW-1185">Reference proteome</keyword>
<feature type="compositionally biased region" description="Basic and acidic residues" evidence="1">
    <location>
        <begin position="205"/>
        <end position="217"/>
    </location>
</feature>
<sequence length="217" mass="25149">MDRKELVKKLSEHFGVKSKYLGAPSFAYQIETEGETYTIDREGRIIKRSGEEIQFKQLLKGPEKVEPKELETRTANETLAEDIVIILPMADHSGKTLRNLVNMIYSKQDLIKKALEIEKDLVKDDFAIGINEVKIETLEDFKTALEDIGKNSCPSIEFNFYDKKIYFNFLQVEEENTEKIKVYKQFVSILNENAKKLKHASAKAKPTDNEKYTFKER</sequence>
<dbReference type="STRING" id="1304284.L21TH_2621"/>
<evidence type="ECO:0000256" key="1">
    <source>
        <dbReference type="SAM" id="MobiDB-lite"/>
    </source>
</evidence>
<evidence type="ECO:0000313" key="2">
    <source>
        <dbReference type="EMBL" id="EOC99363.1"/>
    </source>
</evidence>
<proteinExistence type="predicted"/>
<name>R1CRN4_9FIRM</name>
<dbReference type="RefSeq" id="WP_006317363.1">
    <property type="nucleotide sequence ID" value="NZ_ARZA01000277.1"/>
</dbReference>
<feature type="region of interest" description="Disordered" evidence="1">
    <location>
        <begin position="198"/>
        <end position="217"/>
    </location>
</feature>
<accession>R1CRN4</accession>
<dbReference type="OrthoDB" id="9775356at2"/>
<protein>
    <submittedName>
        <fullName evidence="2">Virulence-related protein</fullName>
    </submittedName>
</protein>
<reference evidence="2 3" key="1">
    <citation type="journal article" date="2015" name="Geomicrobiol. J.">
        <title>Caldisalinibacter kiritimatiensis gen. nov., sp. nov., a moderately thermohalophilic thiosulfate-reducing bacterium from a hypersaline microbial mat.</title>
        <authorList>
            <person name="Ben Hania W."/>
            <person name="Joseph M."/>
            <person name="Fiebig A."/>
            <person name="Bunk B."/>
            <person name="Klenk H.-P."/>
            <person name="Fardeau M.-L."/>
            <person name="Spring S."/>
        </authorList>
    </citation>
    <scope>NUCLEOTIDE SEQUENCE [LARGE SCALE GENOMIC DNA]</scope>
    <source>
        <strain evidence="2 3">L21-TH-D2</strain>
    </source>
</reference>
<evidence type="ECO:0000313" key="3">
    <source>
        <dbReference type="Proteomes" id="UP000013378"/>
    </source>
</evidence>
<dbReference type="eggNOG" id="ENOG502Z7YI">
    <property type="taxonomic scope" value="Bacteria"/>
</dbReference>
<gene>
    <name evidence="2" type="ORF">L21TH_2621</name>
</gene>
<dbReference type="PATRIC" id="fig|1304284.3.peg.2575"/>
<organism evidence="2 3">
    <name type="scientific">Caldisalinibacter kiritimatiensis</name>
    <dbReference type="NCBI Taxonomy" id="1304284"/>
    <lineage>
        <taxon>Bacteria</taxon>
        <taxon>Bacillati</taxon>
        <taxon>Bacillota</taxon>
        <taxon>Tissierellia</taxon>
        <taxon>Tissierellales</taxon>
        <taxon>Thermohalobacteraceae</taxon>
        <taxon>Caldisalinibacter</taxon>
    </lineage>
</organism>
<dbReference type="EMBL" id="ARZA01000277">
    <property type="protein sequence ID" value="EOC99363.1"/>
    <property type="molecule type" value="Genomic_DNA"/>
</dbReference>
<comment type="caution">
    <text evidence="2">The sequence shown here is derived from an EMBL/GenBank/DDBJ whole genome shotgun (WGS) entry which is preliminary data.</text>
</comment>
<dbReference type="Proteomes" id="UP000013378">
    <property type="component" value="Unassembled WGS sequence"/>
</dbReference>